<evidence type="ECO:0000313" key="13">
    <source>
        <dbReference type="Proteomes" id="UP001234989"/>
    </source>
</evidence>
<keyword evidence="5" id="KW-0804">Transcription</keyword>
<dbReference type="PANTHER" id="PTHR12549">
    <property type="entry name" value="JMJC DOMAIN-CONTAINING HISTONE DEMETHYLATION PROTEIN"/>
    <property type="match status" value="1"/>
</dbReference>
<evidence type="ECO:0000256" key="9">
    <source>
        <dbReference type="SAM" id="MobiDB-lite"/>
    </source>
</evidence>
<dbReference type="GO" id="GO:0008270">
    <property type="term" value="F:zinc ion binding"/>
    <property type="evidence" value="ECO:0007669"/>
    <property type="project" value="UniProtKB-KW"/>
</dbReference>
<evidence type="ECO:0000256" key="1">
    <source>
        <dbReference type="ARBA" id="ARBA00004123"/>
    </source>
</evidence>
<evidence type="ECO:0000313" key="12">
    <source>
        <dbReference type="EMBL" id="WMV48199.1"/>
    </source>
</evidence>
<dbReference type="PROSITE" id="PS50089">
    <property type="entry name" value="ZF_RING_2"/>
    <property type="match status" value="1"/>
</dbReference>
<dbReference type="GO" id="GO:0031490">
    <property type="term" value="F:chromatin DNA binding"/>
    <property type="evidence" value="ECO:0007669"/>
    <property type="project" value="TreeGrafter"/>
</dbReference>
<dbReference type="PANTHER" id="PTHR12549:SF49">
    <property type="entry name" value="LYSINE-SPECIFIC DEMETHYLASE JMJ25-LIKE ISOFORM X1"/>
    <property type="match status" value="1"/>
</dbReference>
<keyword evidence="4" id="KW-0805">Transcription regulation</keyword>
<keyword evidence="7" id="KW-0862">Zinc</keyword>
<keyword evidence="6" id="KW-0539">Nucleus</keyword>
<name>A0AAF0ZT98_SOLVR</name>
<dbReference type="Proteomes" id="UP001234989">
    <property type="component" value="Chromosome 9"/>
</dbReference>
<keyword evidence="13" id="KW-1185">Reference proteome</keyword>
<evidence type="ECO:0000259" key="11">
    <source>
        <dbReference type="PROSITE" id="PS51184"/>
    </source>
</evidence>
<accession>A0AAF0ZT98</accession>
<evidence type="ECO:0000256" key="5">
    <source>
        <dbReference type="ARBA" id="ARBA00023163"/>
    </source>
</evidence>
<dbReference type="SMART" id="SM00558">
    <property type="entry name" value="JmjC"/>
    <property type="match status" value="1"/>
</dbReference>
<keyword evidence="8" id="KW-0175">Coiled coil</keyword>
<evidence type="ECO:0000256" key="8">
    <source>
        <dbReference type="SAM" id="Coils"/>
    </source>
</evidence>
<dbReference type="PROSITE" id="PS51184">
    <property type="entry name" value="JMJC"/>
    <property type="match status" value="1"/>
</dbReference>
<sequence>MENKEKESSDMDISTSDEEKVDNSMEKTNKKRKKMSFSSDGENSRKRGKSKMCHQCKKSDKDRLVCCSNCNDKTFCLPCIERWYPWIPEEAFLSACPVCRNLCNCKECLLLQELPKDLLNIDVKCTDEEKIVYSKHIVRALLPALEQLNTEQMIEKPMEYQIGVFPDFEVNTQKAENEKTKSIYCNYCSAFIVDFHRSCSSCSYKLCLTCCKELRNGNLQADASEVRMQNIDNGPGYLPGMAEVITRDQTEVATESKWKPMENGAISCPPKDMGGCSEGTLYLRCLFSELLIFELLLRAKEIAQKCNLHIDSALDHYSSKSKGEPSTSGPNVRKAAARENSSDNYLFSPAAVDIQSTNSMHFRFSFSKGEPVIVTDVHDRALRLSWEPTVIWSACRQTMKAVDILNCSNWCMHVCNLYKVHIAYGFPKELGRGDSVTKLHYALTDTVNVLMHTEAVVPKVEQLVAIEKLRQIHKARDQREFVADANRMPESIKTNIPNVNGKSVLSVTADCETDRSEGFEEADDDALWDVFRRQDVPKLEEYLRKHFREFRHIGSPFPPVVHPIWDKSFYLSVEHKRRLKEEYGIEPWTFVQKLGEAVFVPAGCPHQVRNLKPCIYVSLDFISAENVNECIRLTEELRKLPRNHDSRKDKFGVKKIIVQTMSKAVNLLKKTLLNSEAGIGTELCLSSSISKTINAMPGPSMPKSSSVSEDPSSSMAANREDPSRTAQLILYSPPPVLSPNKAQESTLVPSQVIKQIINIDQDVESTFHTVQSFLKSLQEQYPRQQSGLQINSTTSSAQIHAKLIYECSIRLPLAVFADDLTKEKEVHDAIAALSDNPSSLLSNEQAKQLRRLKYEFPFMVKKCRDLARSKSSCQEFFTDFEEDRKKLDDWIRSDTKLKAKYEKKEEEARELEERLQDIRTRQKEIMDERQELSRESQNILLLSQEKAGKIESISNELVTTEVQMDSLLKKWSNLKSLFP</sequence>
<feature type="region of interest" description="Disordered" evidence="9">
    <location>
        <begin position="695"/>
        <end position="724"/>
    </location>
</feature>
<comment type="similarity">
    <text evidence="2">Belongs to the JARID1 histone demethylase family.</text>
</comment>
<feature type="compositionally biased region" description="Low complexity" evidence="9">
    <location>
        <begin position="696"/>
        <end position="715"/>
    </location>
</feature>
<evidence type="ECO:0000256" key="7">
    <source>
        <dbReference type="PROSITE-ProRule" id="PRU00175"/>
    </source>
</evidence>
<dbReference type="GO" id="GO:0000118">
    <property type="term" value="C:histone deacetylase complex"/>
    <property type="evidence" value="ECO:0007669"/>
    <property type="project" value="TreeGrafter"/>
</dbReference>
<evidence type="ECO:0000256" key="4">
    <source>
        <dbReference type="ARBA" id="ARBA00023015"/>
    </source>
</evidence>
<dbReference type="SUPFAM" id="SSF51197">
    <property type="entry name" value="Clavaminate synthase-like"/>
    <property type="match status" value="1"/>
</dbReference>
<dbReference type="EMBL" id="CP133620">
    <property type="protein sequence ID" value="WMV48199.1"/>
    <property type="molecule type" value="Genomic_DNA"/>
</dbReference>
<comment type="subcellular location">
    <subcellularLocation>
        <location evidence="1">Nucleus</location>
    </subcellularLocation>
</comment>
<evidence type="ECO:0000256" key="3">
    <source>
        <dbReference type="ARBA" id="ARBA00022723"/>
    </source>
</evidence>
<keyword evidence="3" id="KW-0479">Metal-binding</keyword>
<dbReference type="AlphaFoldDB" id="A0AAF0ZT98"/>
<dbReference type="GO" id="GO:0032454">
    <property type="term" value="F:histone H3K9 demethylase activity"/>
    <property type="evidence" value="ECO:0007669"/>
    <property type="project" value="InterPro"/>
</dbReference>
<dbReference type="Pfam" id="PF02373">
    <property type="entry name" value="JmjC"/>
    <property type="match status" value="1"/>
</dbReference>
<feature type="region of interest" description="Disordered" evidence="9">
    <location>
        <begin position="1"/>
        <end position="48"/>
    </location>
</feature>
<gene>
    <name evidence="12" type="ORF">MTR67_041584</name>
</gene>
<feature type="domain" description="JmjC" evidence="11">
    <location>
        <begin position="380"/>
        <end position="638"/>
    </location>
</feature>
<feature type="domain" description="RING-type" evidence="10">
    <location>
        <begin position="53"/>
        <end position="100"/>
    </location>
</feature>
<evidence type="ECO:0000256" key="6">
    <source>
        <dbReference type="ARBA" id="ARBA00023242"/>
    </source>
</evidence>
<feature type="compositionally biased region" description="Basic and acidic residues" evidence="9">
    <location>
        <begin position="17"/>
        <end position="28"/>
    </location>
</feature>
<dbReference type="GO" id="GO:0006357">
    <property type="term" value="P:regulation of transcription by RNA polymerase II"/>
    <property type="evidence" value="ECO:0007669"/>
    <property type="project" value="TreeGrafter"/>
</dbReference>
<keyword evidence="7" id="KW-0863">Zinc-finger</keyword>
<protein>
    <submittedName>
        <fullName evidence="12">Uncharacterized protein</fullName>
    </submittedName>
</protein>
<proteinExistence type="inferred from homology"/>
<dbReference type="InterPro" id="IPR045109">
    <property type="entry name" value="LSDs-like"/>
</dbReference>
<organism evidence="12 13">
    <name type="scientific">Solanum verrucosum</name>
    <dbReference type="NCBI Taxonomy" id="315347"/>
    <lineage>
        <taxon>Eukaryota</taxon>
        <taxon>Viridiplantae</taxon>
        <taxon>Streptophyta</taxon>
        <taxon>Embryophyta</taxon>
        <taxon>Tracheophyta</taxon>
        <taxon>Spermatophyta</taxon>
        <taxon>Magnoliopsida</taxon>
        <taxon>eudicotyledons</taxon>
        <taxon>Gunneridae</taxon>
        <taxon>Pentapetalae</taxon>
        <taxon>asterids</taxon>
        <taxon>lamiids</taxon>
        <taxon>Solanales</taxon>
        <taxon>Solanaceae</taxon>
        <taxon>Solanoideae</taxon>
        <taxon>Solaneae</taxon>
        <taxon>Solanum</taxon>
    </lineage>
</organism>
<evidence type="ECO:0000256" key="2">
    <source>
        <dbReference type="ARBA" id="ARBA00006801"/>
    </source>
</evidence>
<evidence type="ECO:0000259" key="10">
    <source>
        <dbReference type="PROSITE" id="PS50089"/>
    </source>
</evidence>
<dbReference type="InterPro" id="IPR003347">
    <property type="entry name" value="JmjC_dom"/>
</dbReference>
<dbReference type="Gene3D" id="2.60.120.650">
    <property type="entry name" value="Cupin"/>
    <property type="match status" value="2"/>
</dbReference>
<dbReference type="GO" id="GO:0003712">
    <property type="term" value="F:transcription coregulator activity"/>
    <property type="evidence" value="ECO:0007669"/>
    <property type="project" value="TreeGrafter"/>
</dbReference>
<feature type="coiled-coil region" evidence="8">
    <location>
        <begin position="894"/>
        <end position="970"/>
    </location>
</feature>
<dbReference type="Pfam" id="PF10497">
    <property type="entry name" value="zf-4CXXC_R1"/>
    <property type="match status" value="1"/>
</dbReference>
<dbReference type="InterPro" id="IPR001841">
    <property type="entry name" value="Znf_RING"/>
</dbReference>
<dbReference type="InterPro" id="IPR018866">
    <property type="entry name" value="Znf-4CXXC_R1"/>
</dbReference>
<dbReference type="GO" id="GO:0000785">
    <property type="term" value="C:chromatin"/>
    <property type="evidence" value="ECO:0007669"/>
    <property type="project" value="TreeGrafter"/>
</dbReference>
<reference evidence="12" key="1">
    <citation type="submission" date="2023-08" db="EMBL/GenBank/DDBJ databases">
        <title>A de novo genome assembly of Solanum verrucosum Schlechtendal, a Mexican diploid species geographically isolated from the other diploid A-genome species in potato relatives.</title>
        <authorList>
            <person name="Hosaka K."/>
        </authorList>
    </citation>
    <scope>NUCLEOTIDE SEQUENCE</scope>
    <source>
        <tissue evidence="12">Young leaves</tissue>
    </source>
</reference>